<dbReference type="GO" id="GO:0005886">
    <property type="term" value="C:plasma membrane"/>
    <property type="evidence" value="ECO:0007669"/>
    <property type="project" value="UniProtKB-SubCell"/>
</dbReference>
<feature type="transmembrane region" description="Helical" evidence="7">
    <location>
        <begin position="131"/>
        <end position="157"/>
    </location>
</feature>
<evidence type="ECO:0000256" key="3">
    <source>
        <dbReference type="ARBA" id="ARBA00022475"/>
    </source>
</evidence>
<name>A0A919YMJ0_9BACL</name>
<evidence type="ECO:0000259" key="8">
    <source>
        <dbReference type="PROSITE" id="PS50928"/>
    </source>
</evidence>
<comment type="similarity">
    <text evidence="7">Belongs to the binding-protein-dependent transport system permease family.</text>
</comment>
<feature type="domain" description="ABC transmembrane type-1" evidence="8">
    <location>
        <begin position="95"/>
        <end position="304"/>
    </location>
</feature>
<feature type="transmembrane region" description="Helical" evidence="7">
    <location>
        <begin position="9"/>
        <end position="30"/>
    </location>
</feature>
<dbReference type="CDD" id="cd06261">
    <property type="entry name" value="TM_PBP2"/>
    <property type="match status" value="1"/>
</dbReference>
<comment type="caution">
    <text evidence="9">The sequence shown here is derived from an EMBL/GenBank/DDBJ whole genome shotgun (WGS) entry which is preliminary data.</text>
</comment>
<evidence type="ECO:0000313" key="9">
    <source>
        <dbReference type="EMBL" id="GIP14804.1"/>
    </source>
</evidence>
<feature type="transmembrane region" description="Helical" evidence="7">
    <location>
        <begin position="281"/>
        <end position="307"/>
    </location>
</feature>
<gene>
    <name evidence="9" type="ORF">J40TS1_04460</name>
</gene>
<dbReference type="Pfam" id="PF19300">
    <property type="entry name" value="BPD_transp_1_N"/>
    <property type="match status" value="1"/>
</dbReference>
<proteinExistence type="inferred from homology"/>
<feature type="transmembrane region" description="Helical" evidence="7">
    <location>
        <begin position="177"/>
        <end position="200"/>
    </location>
</feature>
<dbReference type="InterPro" id="IPR035906">
    <property type="entry name" value="MetI-like_sf"/>
</dbReference>
<keyword evidence="6 7" id="KW-0472">Membrane</keyword>
<dbReference type="Gene3D" id="1.10.3720.10">
    <property type="entry name" value="MetI-like"/>
    <property type="match status" value="1"/>
</dbReference>
<evidence type="ECO:0000256" key="6">
    <source>
        <dbReference type="ARBA" id="ARBA00023136"/>
    </source>
</evidence>
<evidence type="ECO:0000256" key="7">
    <source>
        <dbReference type="RuleBase" id="RU363032"/>
    </source>
</evidence>
<keyword evidence="10" id="KW-1185">Reference proteome</keyword>
<dbReference type="InterPro" id="IPR045621">
    <property type="entry name" value="BPD_transp_1_N"/>
</dbReference>
<evidence type="ECO:0000313" key="10">
    <source>
        <dbReference type="Proteomes" id="UP000683139"/>
    </source>
</evidence>
<dbReference type="EMBL" id="BOSE01000001">
    <property type="protein sequence ID" value="GIP14804.1"/>
    <property type="molecule type" value="Genomic_DNA"/>
</dbReference>
<dbReference type="PANTHER" id="PTHR43163">
    <property type="entry name" value="DIPEPTIDE TRANSPORT SYSTEM PERMEASE PROTEIN DPPB-RELATED"/>
    <property type="match status" value="1"/>
</dbReference>
<protein>
    <submittedName>
        <fullName evidence="9">ABC transporter permease</fullName>
    </submittedName>
</protein>
<dbReference type="Pfam" id="PF00528">
    <property type="entry name" value="BPD_transp_1"/>
    <property type="match status" value="1"/>
</dbReference>
<keyword evidence="5 7" id="KW-1133">Transmembrane helix</keyword>
<organism evidence="9 10">
    <name type="scientific">Paenibacillus montaniterrae</name>
    <dbReference type="NCBI Taxonomy" id="429341"/>
    <lineage>
        <taxon>Bacteria</taxon>
        <taxon>Bacillati</taxon>
        <taxon>Bacillota</taxon>
        <taxon>Bacilli</taxon>
        <taxon>Bacillales</taxon>
        <taxon>Paenibacillaceae</taxon>
        <taxon>Paenibacillus</taxon>
    </lineage>
</organism>
<reference evidence="9" key="1">
    <citation type="submission" date="2021-03" db="EMBL/GenBank/DDBJ databases">
        <title>Antimicrobial resistance genes in bacteria isolated from Japanese honey, and their potential for conferring macrolide and lincosamide resistance in the American foulbrood pathogen Paenibacillus larvae.</title>
        <authorList>
            <person name="Okamoto M."/>
            <person name="Kumagai M."/>
            <person name="Kanamori H."/>
            <person name="Takamatsu D."/>
        </authorList>
    </citation>
    <scope>NUCLEOTIDE SEQUENCE</scope>
    <source>
        <strain evidence="9">J40TS1</strain>
    </source>
</reference>
<dbReference type="InterPro" id="IPR000515">
    <property type="entry name" value="MetI-like"/>
</dbReference>
<evidence type="ECO:0000256" key="5">
    <source>
        <dbReference type="ARBA" id="ARBA00022989"/>
    </source>
</evidence>
<evidence type="ECO:0000256" key="2">
    <source>
        <dbReference type="ARBA" id="ARBA00022448"/>
    </source>
</evidence>
<feature type="transmembrane region" description="Helical" evidence="7">
    <location>
        <begin position="98"/>
        <end position="119"/>
    </location>
</feature>
<comment type="subcellular location">
    <subcellularLocation>
        <location evidence="1 7">Cell membrane</location>
        <topology evidence="1 7">Multi-pass membrane protein</topology>
    </subcellularLocation>
</comment>
<evidence type="ECO:0000256" key="4">
    <source>
        <dbReference type="ARBA" id="ARBA00022692"/>
    </source>
</evidence>
<evidence type="ECO:0000256" key="1">
    <source>
        <dbReference type="ARBA" id="ARBA00004651"/>
    </source>
</evidence>
<keyword evidence="2 7" id="KW-0813">Transport</keyword>
<feature type="transmembrane region" description="Helical" evidence="7">
    <location>
        <begin position="235"/>
        <end position="261"/>
    </location>
</feature>
<dbReference type="SUPFAM" id="SSF161098">
    <property type="entry name" value="MetI-like"/>
    <property type="match status" value="1"/>
</dbReference>
<dbReference type="GO" id="GO:0071916">
    <property type="term" value="F:dipeptide transmembrane transporter activity"/>
    <property type="evidence" value="ECO:0007669"/>
    <property type="project" value="TreeGrafter"/>
</dbReference>
<accession>A0A919YMJ0</accession>
<dbReference type="Proteomes" id="UP000683139">
    <property type="component" value="Unassembled WGS sequence"/>
</dbReference>
<keyword evidence="3" id="KW-1003">Cell membrane</keyword>
<dbReference type="PROSITE" id="PS50928">
    <property type="entry name" value="ABC_TM1"/>
    <property type="match status" value="1"/>
</dbReference>
<dbReference type="RefSeq" id="WP_213512996.1">
    <property type="nucleotide sequence ID" value="NZ_BOSE01000001.1"/>
</dbReference>
<sequence>MAIYVLKRLLALVPTLFIMSVIVFIIIYLIPGDPARVMLGDGADEATIQQVREQMGLNQPVLPQYINWISGALQGNFGESYFLGKSVMAAIGEHAGPTFSLAVLALLLSLCTAIPLGIAAAKHQGGLADKLLTAFSLLGMAIPGFLLSLFLVLLFAVKLKWLPVSGYASLQDGVWSYLKHLILPAVSLSPLMGAIIARMVRSSMLEVMNQSYVKTARAKGVSEHRVIYKHVLRNALIPIITVTGGAFGTLLAGAAVIETVFNIPGLGQLLVHSVARRDYAVIQGIVLFIAFLYVAVNLIVDLLYVVADPRVRLE</sequence>
<dbReference type="AlphaFoldDB" id="A0A919YMJ0"/>
<keyword evidence="4 7" id="KW-0812">Transmembrane</keyword>
<dbReference type="PANTHER" id="PTHR43163:SF6">
    <property type="entry name" value="DIPEPTIDE TRANSPORT SYSTEM PERMEASE PROTEIN DPPB-RELATED"/>
    <property type="match status" value="1"/>
</dbReference>